<evidence type="ECO:0000313" key="4">
    <source>
        <dbReference type="Proteomes" id="UP000661507"/>
    </source>
</evidence>
<dbReference type="Pfam" id="PF00043">
    <property type="entry name" value="GST_C"/>
    <property type="match status" value="1"/>
</dbReference>
<dbReference type="Gene3D" id="3.40.30.10">
    <property type="entry name" value="Glutaredoxin"/>
    <property type="match status" value="1"/>
</dbReference>
<organism evidence="3 4">
    <name type="scientific">Neoroseomonas lacus</name>
    <dbReference type="NCBI Taxonomy" id="287609"/>
    <lineage>
        <taxon>Bacteria</taxon>
        <taxon>Pseudomonadati</taxon>
        <taxon>Pseudomonadota</taxon>
        <taxon>Alphaproteobacteria</taxon>
        <taxon>Acetobacterales</taxon>
        <taxon>Acetobacteraceae</taxon>
        <taxon>Neoroseomonas</taxon>
    </lineage>
</organism>
<dbReference type="SFLD" id="SFLDS00019">
    <property type="entry name" value="Glutathione_Transferase_(cytos"/>
    <property type="match status" value="1"/>
</dbReference>
<dbReference type="Proteomes" id="UP000661507">
    <property type="component" value="Unassembled WGS sequence"/>
</dbReference>
<dbReference type="SFLD" id="SFLDG00358">
    <property type="entry name" value="Main_(cytGST)"/>
    <property type="match status" value="1"/>
</dbReference>
<dbReference type="EMBL" id="BMKW01000003">
    <property type="protein sequence ID" value="GGJ10105.1"/>
    <property type="molecule type" value="Genomic_DNA"/>
</dbReference>
<dbReference type="RefSeq" id="WP_229681205.1">
    <property type="nucleotide sequence ID" value="NZ_BMKW01000003.1"/>
</dbReference>
<feature type="domain" description="GST C-terminal" evidence="2">
    <location>
        <begin position="96"/>
        <end position="216"/>
    </location>
</feature>
<dbReference type="AlphaFoldDB" id="A0A917NLP1"/>
<dbReference type="InterPro" id="IPR036282">
    <property type="entry name" value="Glutathione-S-Trfase_C_sf"/>
</dbReference>
<sequence>MTPPPNRRYRRAMATVYGMRPSGNCWKVTQILRLTGQPFRWVEVDTNGGETRTPGFLRRNPFGKVPVLELDDGTVLVESNAILAHVAEGTPWLPPPGLPRTRVMEWLFFEQYSHEPYIAVARNIRTYLGTAAANAERLANCDAAGAKALDAMEHRLASHDWLTDAGPTIADLALFAYTHVADEGGFDLARWPGVAAWVARVAALPGIVTLPRRAAA</sequence>
<name>A0A917NLP1_9PROT</name>
<dbReference type="PANTHER" id="PTHR44051">
    <property type="entry name" value="GLUTATHIONE S-TRANSFERASE-RELATED"/>
    <property type="match status" value="1"/>
</dbReference>
<feature type="domain" description="GST N-terminal" evidence="1">
    <location>
        <begin position="12"/>
        <end position="94"/>
    </location>
</feature>
<comment type="caution">
    <text evidence="3">The sequence shown here is derived from an EMBL/GenBank/DDBJ whole genome shotgun (WGS) entry which is preliminary data.</text>
</comment>
<dbReference type="PROSITE" id="PS50404">
    <property type="entry name" value="GST_NTER"/>
    <property type="match status" value="1"/>
</dbReference>
<dbReference type="InterPro" id="IPR010987">
    <property type="entry name" value="Glutathione-S-Trfase_C-like"/>
</dbReference>
<dbReference type="SFLD" id="SFLDG01151">
    <property type="entry name" value="Main.2:_Nu-like"/>
    <property type="match status" value="1"/>
</dbReference>
<gene>
    <name evidence="3" type="primary">gst</name>
    <name evidence="3" type="ORF">GCM10011320_16480</name>
</gene>
<evidence type="ECO:0000259" key="1">
    <source>
        <dbReference type="PROSITE" id="PS50404"/>
    </source>
</evidence>
<accession>A0A917NLP1</accession>
<dbReference type="InterPro" id="IPR004045">
    <property type="entry name" value="Glutathione_S-Trfase_N"/>
</dbReference>
<dbReference type="Gene3D" id="1.20.1050.10">
    <property type="match status" value="1"/>
</dbReference>
<dbReference type="Pfam" id="PF13409">
    <property type="entry name" value="GST_N_2"/>
    <property type="match status" value="1"/>
</dbReference>
<reference evidence="3" key="2">
    <citation type="submission" date="2020-09" db="EMBL/GenBank/DDBJ databases">
        <authorList>
            <person name="Sun Q."/>
            <person name="Zhou Y."/>
        </authorList>
    </citation>
    <scope>NUCLEOTIDE SEQUENCE</scope>
    <source>
        <strain evidence="3">CGMCC 1.3617</strain>
    </source>
</reference>
<dbReference type="CDD" id="cd03056">
    <property type="entry name" value="GST_N_4"/>
    <property type="match status" value="1"/>
</dbReference>
<dbReference type="SUPFAM" id="SSF47616">
    <property type="entry name" value="GST C-terminal domain-like"/>
    <property type="match status" value="1"/>
</dbReference>
<dbReference type="InterPro" id="IPR040079">
    <property type="entry name" value="Glutathione_S-Trfase"/>
</dbReference>
<dbReference type="PANTHER" id="PTHR44051:SF2">
    <property type="entry name" value="HYPOTHETICAL GLUTATHIONE S-TRANSFERASE LIKE PROTEIN"/>
    <property type="match status" value="1"/>
</dbReference>
<reference evidence="3" key="1">
    <citation type="journal article" date="2014" name="Int. J. Syst. Evol. Microbiol.">
        <title>Complete genome sequence of Corynebacterium casei LMG S-19264T (=DSM 44701T), isolated from a smear-ripened cheese.</title>
        <authorList>
            <consortium name="US DOE Joint Genome Institute (JGI-PGF)"/>
            <person name="Walter F."/>
            <person name="Albersmeier A."/>
            <person name="Kalinowski J."/>
            <person name="Ruckert C."/>
        </authorList>
    </citation>
    <scope>NUCLEOTIDE SEQUENCE</scope>
    <source>
        <strain evidence="3">CGMCC 1.3617</strain>
    </source>
</reference>
<dbReference type="SUPFAM" id="SSF52833">
    <property type="entry name" value="Thioredoxin-like"/>
    <property type="match status" value="1"/>
</dbReference>
<protein>
    <submittedName>
        <fullName evidence="3">Glutathione S-transferase</fullName>
    </submittedName>
</protein>
<dbReference type="PROSITE" id="PS50405">
    <property type="entry name" value="GST_CTER"/>
    <property type="match status" value="1"/>
</dbReference>
<dbReference type="InterPro" id="IPR036249">
    <property type="entry name" value="Thioredoxin-like_sf"/>
</dbReference>
<dbReference type="InterPro" id="IPR004046">
    <property type="entry name" value="GST_C"/>
</dbReference>
<proteinExistence type="predicted"/>
<keyword evidence="4" id="KW-1185">Reference proteome</keyword>
<evidence type="ECO:0000259" key="2">
    <source>
        <dbReference type="PROSITE" id="PS50405"/>
    </source>
</evidence>
<evidence type="ECO:0000313" key="3">
    <source>
        <dbReference type="EMBL" id="GGJ10105.1"/>
    </source>
</evidence>